<accession>A0A1A6FZH5</accession>
<proteinExistence type="predicted"/>
<name>A0A1A6FZH5_NEOLE</name>
<gene>
    <name evidence="1" type="ORF">A6R68_09546</name>
</gene>
<dbReference type="EMBL" id="LZPO01108195">
    <property type="protein sequence ID" value="OBS59328.1"/>
    <property type="molecule type" value="Genomic_DNA"/>
</dbReference>
<protein>
    <submittedName>
        <fullName evidence="1">Uncharacterized protein</fullName>
    </submittedName>
</protein>
<reference evidence="1 2" key="1">
    <citation type="submission" date="2016-06" db="EMBL/GenBank/DDBJ databases">
        <title>The Draft Genome Sequence and Annotation of the Desert Woodrat Neotoma lepida.</title>
        <authorList>
            <person name="Campbell M."/>
            <person name="Oakeson K.F."/>
            <person name="Yandell M."/>
            <person name="Halpert J.R."/>
            <person name="Dearing D."/>
        </authorList>
    </citation>
    <scope>NUCLEOTIDE SEQUENCE [LARGE SCALE GENOMIC DNA]</scope>
    <source>
        <strain evidence="1">417</strain>
        <tissue evidence="1">Liver</tissue>
    </source>
</reference>
<evidence type="ECO:0000313" key="1">
    <source>
        <dbReference type="EMBL" id="OBS59328.1"/>
    </source>
</evidence>
<organism evidence="1 2">
    <name type="scientific">Neotoma lepida</name>
    <name type="common">Desert woodrat</name>
    <dbReference type="NCBI Taxonomy" id="56216"/>
    <lineage>
        <taxon>Eukaryota</taxon>
        <taxon>Metazoa</taxon>
        <taxon>Chordata</taxon>
        <taxon>Craniata</taxon>
        <taxon>Vertebrata</taxon>
        <taxon>Euteleostomi</taxon>
        <taxon>Mammalia</taxon>
        <taxon>Eutheria</taxon>
        <taxon>Euarchontoglires</taxon>
        <taxon>Glires</taxon>
        <taxon>Rodentia</taxon>
        <taxon>Myomorpha</taxon>
        <taxon>Muroidea</taxon>
        <taxon>Cricetidae</taxon>
        <taxon>Neotominae</taxon>
        <taxon>Neotoma</taxon>
    </lineage>
</organism>
<comment type="caution">
    <text evidence="1">The sequence shown here is derived from an EMBL/GenBank/DDBJ whole genome shotgun (WGS) entry which is preliminary data.</text>
</comment>
<evidence type="ECO:0000313" key="2">
    <source>
        <dbReference type="Proteomes" id="UP000092124"/>
    </source>
</evidence>
<dbReference type="SUPFAM" id="SSF48403">
    <property type="entry name" value="Ankyrin repeat"/>
    <property type="match status" value="1"/>
</dbReference>
<dbReference type="AlphaFoldDB" id="A0A1A6FZH5"/>
<dbReference type="OrthoDB" id="47330at2759"/>
<dbReference type="Proteomes" id="UP000092124">
    <property type="component" value="Unassembled WGS sequence"/>
</dbReference>
<keyword evidence="2" id="KW-1185">Reference proteome</keyword>
<dbReference type="Gene3D" id="1.25.40.20">
    <property type="entry name" value="Ankyrin repeat-containing domain"/>
    <property type="match status" value="1"/>
</dbReference>
<feature type="non-terminal residue" evidence="1">
    <location>
        <position position="100"/>
    </location>
</feature>
<sequence length="100" mass="10763">MWALATALVVHCYSKSPSNKDAALMEAARANNVQEVRRPLMQVGQGSPLFSPSPAAAEGQFLQRIRKSVGTMLLSEGADVNARHKLGWTALMVAAISRND</sequence>
<dbReference type="InterPro" id="IPR036770">
    <property type="entry name" value="Ankyrin_rpt-contain_sf"/>
</dbReference>
<dbReference type="STRING" id="56216.A0A1A6FZH5"/>